<accession>A0A6P4Y4L1</accession>
<dbReference type="PANTHER" id="PTHR35079">
    <property type="entry name" value="LUNG ADENOMA SUSCEPTIBILITY PROTEIN 2"/>
    <property type="match status" value="1"/>
</dbReference>
<feature type="compositionally biased region" description="Polar residues" evidence="1">
    <location>
        <begin position="694"/>
        <end position="703"/>
    </location>
</feature>
<feature type="compositionally biased region" description="Low complexity" evidence="1">
    <location>
        <begin position="71"/>
        <end position="85"/>
    </location>
</feature>
<feature type="region of interest" description="Disordered" evidence="1">
    <location>
        <begin position="205"/>
        <end position="293"/>
    </location>
</feature>
<protein>
    <submittedName>
        <fullName evidence="3 4">Uncharacterized protein LOC109469767 isoform X1</fullName>
    </submittedName>
</protein>
<dbReference type="InterPro" id="IPR052679">
    <property type="entry name" value="Cell_Prolif_Regulator"/>
</dbReference>
<feature type="compositionally biased region" description="Polar residues" evidence="1">
    <location>
        <begin position="634"/>
        <end position="655"/>
    </location>
</feature>
<dbReference type="RefSeq" id="XP_019623950.1">
    <property type="nucleotide sequence ID" value="XM_019768391.1"/>
</dbReference>
<organism evidence="2 14">
    <name type="scientific">Branchiostoma belcheri</name>
    <name type="common">Amphioxus</name>
    <dbReference type="NCBI Taxonomy" id="7741"/>
    <lineage>
        <taxon>Eukaryota</taxon>
        <taxon>Metazoa</taxon>
        <taxon>Chordata</taxon>
        <taxon>Cephalochordata</taxon>
        <taxon>Leptocardii</taxon>
        <taxon>Amphioxiformes</taxon>
        <taxon>Branchiostomatidae</taxon>
        <taxon>Branchiostoma</taxon>
    </lineage>
</organism>
<dbReference type="RefSeq" id="XP_019623951.1">
    <property type="nucleotide sequence ID" value="XM_019768392.1"/>
</dbReference>
<dbReference type="RefSeq" id="XP_019623944.1">
    <property type="nucleotide sequence ID" value="XM_019768385.1"/>
</dbReference>
<evidence type="ECO:0000313" key="7">
    <source>
        <dbReference type="RefSeq" id="XP_019623947.1"/>
    </source>
</evidence>
<sequence>MADASDKRSSQRSLNMSQTTTLTDLLSSNSRHGSTHSRNSSSILFQSKMFQSASAALDAYISEYDKSSMSSGGSYLQQSSSSTLSPFPQKLTVTSTARKEHDQHRGERSLSSKALIDASYEEMRRADSERERARALIETSKVLHDESSGQLSPLPGSSIVAGHLPSDIDSLATDALILAPSHVTSKHWTPHSSLDRYPTRLNASASLDDISKPQGVTFASSSSRNGSYVPKPGRHMSGYSSEDTDLYLQSGRSGGVGKYRQSHSAEETELLTSRSAPEDFSNQKFRRRSGSLPLDRPRYPSWLKDLDVSGVSSITRKSSETGESSYRHVHRLQSGSVPSGKPKYPSWLKDLNVSGISSVTRATSEADDARYSSAAQRPSSASVALDRPKGKYPSWLKELNVSGISSVTNAARSDVTDLPLNPGISSEESRSYLRHYPSVDALLSGEMDRRPQALSRTDLEDDSVSTPKSKSRNTSKLLSTVEKNGIKKELSRLKQLKGDMVVTDSRERSRKGDKDFRFYKEDRRLKGTHHPNGWDNGLASSEGTWNSVKPVTSDSEVFKKPLFNGSSRGSDTRKALGRRISPKRLTRPISYKFRSGRDKAVSFRPENSKPLKTSLKHASRSNRQKGKYIYWSDGSDSSSTNDLLLQWPRGSSRTSPSRDDAFSLDTEGLLVQPPVPLLNLSPSTSSTHSESASRKNSTASSRSADSKVKALLSKAERVLNKPLPKPKLRPVKTRGGSPDTEEILNEERPWERHVTNFRKPQPINKQNDSRDRRIGANKRTGIIGDFLHDVMDEDHSEYKEETLTGGEQPGPVEALKNMLFSMQSVQASTARLANGVSSDDSEEEQTYIGDDTDIPSPVEGSPEQFRTEPGAQSLDRALHHLSRLKLLVTTDEEGRGNN</sequence>
<evidence type="ECO:0000313" key="16">
    <source>
        <dbReference type="RefSeq" id="XP_019623957.1"/>
    </source>
</evidence>
<feature type="compositionally biased region" description="Low complexity" evidence="1">
    <location>
        <begin position="17"/>
        <end position="30"/>
    </location>
</feature>
<feature type="region of interest" description="Disordered" evidence="1">
    <location>
        <begin position="1"/>
        <end position="40"/>
    </location>
</feature>
<dbReference type="RefSeq" id="XP_019623955.1">
    <property type="nucleotide sequence ID" value="XM_019768396.1"/>
</dbReference>
<evidence type="ECO:0000313" key="6">
    <source>
        <dbReference type="RefSeq" id="XP_019623946.1"/>
    </source>
</evidence>
<feature type="region of interest" description="Disordered" evidence="1">
    <location>
        <begin position="71"/>
        <end position="114"/>
    </location>
</feature>
<evidence type="ECO:0000313" key="9">
    <source>
        <dbReference type="RefSeq" id="XP_019623950.1"/>
    </source>
</evidence>
<dbReference type="RefSeq" id="XP_019623954.1">
    <property type="nucleotide sequence ID" value="XM_019768395.1"/>
</dbReference>
<evidence type="ECO:0000313" key="15">
    <source>
        <dbReference type="RefSeq" id="XP_019623956.1"/>
    </source>
</evidence>
<dbReference type="AlphaFoldDB" id="A0A6P4Y4L1"/>
<dbReference type="RefSeq" id="XP_019623956.1">
    <property type="nucleotide sequence ID" value="XM_019768397.1"/>
</dbReference>
<dbReference type="RefSeq" id="XP_019623952.1">
    <property type="nucleotide sequence ID" value="XM_019768393.1"/>
</dbReference>
<dbReference type="RefSeq" id="XP_019623945.1">
    <property type="nucleotide sequence ID" value="XM_019768386.1"/>
</dbReference>
<feature type="region of interest" description="Disordered" evidence="1">
    <location>
        <begin position="596"/>
        <end position="661"/>
    </location>
</feature>
<evidence type="ECO:0000313" key="11">
    <source>
        <dbReference type="RefSeq" id="XP_019623952.1"/>
    </source>
</evidence>
<feature type="compositionally biased region" description="Basic and acidic residues" evidence="1">
    <location>
        <begin position="596"/>
        <end position="609"/>
    </location>
</feature>
<dbReference type="RefSeq" id="XP_019623957.1">
    <property type="nucleotide sequence ID" value="XM_019768398.1"/>
</dbReference>
<evidence type="ECO:0000313" key="8">
    <source>
        <dbReference type="RefSeq" id="XP_019623948.1"/>
    </source>
</evidence>
<dbReference type="KEGG" id="bbel:109469767"/>
<evidence type="ECO:0000313" key="5">
    <source>
        <dbReference type="RefSeq" id="XP_019623945.1"/>
    </source>
</evidence>
<evidence type="ECO:0000313" key="3">
    <source>
        <dbReference type="RefSeq" id="XP_019623943.1"/>
    </source>
</evidence>
<dbReference type="PANTHER" id="PTHR35079:SF1">
    <property type="entry name" value="LUNG ADENOMA SUSCEPTIBILITY PROTEIN 2"/>
    <property type="match status" value="1"/>
</dbReference>
<feature type="compositionally biased region" description="Acidic residues" evidence="1">
    <location>
        <begin position="839"/>
        <end position="853"/>
    </location>
</feature>
<dbReference type="RefSeq" id="XP_019623953.1">
    <property type="nucleotide sequence ID" value="XM_019768394.1"/>
</dbReference>
<dbReference type="RefSeq" id="XP_019623948.1">
    <property type="nucleotide sequence ID" value="XM_019768389.1"/>
</dbReference>
<evidence type="ECO:0000313" key="2">
    <source>
        <dbReference type="Proteomes" id="UP000515135"/>
    </source>
</evidence>
<dbReference type="OrthoDB" id="9934714at2759"/>
<keyword evidence="2" id="KW-1185">Reference proteome</keyword>
<dbReference type="Proteomes" id="UP000515135">
    <property type="component" value="Unplaced"/>
</dbReference>
<evidence type="ECO:0000313" key="10">
    <source>
        <dbReference type="RefSeq" id="XP_019623951.1"/>
    </source>
</evidence>
<evidence type="ECO:0000313" key="14">
    <source>
        <dbReference type="RefSeq" id="XP_019623955.1"/>
    </source>
</evidence>
<evidence type="ECO:0000313" key="12">
    <source>
        <dbReference type="RefSeq" id="XP_019623953.1"/>
    </source>
</evidence>
<feature type="compositionally biased region" description="Basic residues" evidence="1">
    <location>
        <begin position="614"/>
        <end position="626"/>
    </location>
</feature>
<evidence type="ECO:0000313" key="13">
    <source>
        <dbReference type="RefSeq" id="XP_019623954.1"/>
    </source>
</evidence>
<feature type="compositionally biased region" description="Basic and acidic residues" evidence="1">
    <location>
        <begin position="704"/>
        <end position="719"/>
    </location>
</feature>
<feature type="region of interest" description="Disordered" evidence="1">
    <location>
        <begin position="443"/>
        <end position="477"/>
    </location>
</feature>
<dbReference type="RefSeq" id="XP_019623946.1">
    <property type="nucleotide sequence ID" value="XM_019768387.1"/>
</dbReference>
<feature type="compositionally biased region" description="Polar residues" evidence="1">
    <location>
        <begin position="464"/>
        <end position="477"/>
    </location>
</feature>
<gene>
    <name evidence="3 4 5 6 7 8 9 10 11 12 13 14 15 16" type="primary">LOC109469767</name>
</gene>
<evidence type="ECO:0000313" key="4">
    <source>
        <dbReference type="RefSeq" id="XP_019623944.1"/>
    </source>
</evidence>
<dbReference type="RefSeq" id="XP_019623943.1">
    <property type="nucleotide sequence ID" value="XM_019768384.1"/>
</dbReference>
<feature type="compositionally biased region" description="Basic and acidic residues" evidence="1">
    <location>
        <begin position="97"/>
        <end position="110"/>
    </location>
</feature>
<feature type="compositionally biased region" description="Polar residues" evidence="1">
    <location>
        <begin position="217"/>
        <end position="226"/>
    </location>
</feature>
<proteinExistence type="predicted"/>
<dbReference type="RefSeq" id="XP_019623947.1">
    <property type="nucleotide sequence ID" value="XM_019768388.1"/>
</dbReference>
<evidence type="ECO:0000256" key="1">
    <source>
        <dbReference type="SAM" id="MobiDB-lite"/>
    </source>
</evidence>
<feature type="region of interest" description="Disordered" evidence="1">
    <location>
        <begin position="317"/>
        <end position="340"/>
    </location>
</feature>
<feature type="region of interest" description="Disordered" evidence="1">
    <location>
        <begin position="673"/>
        <end position="741"/>
    </location>
</feature>
<name>A0A6P4Y4L1_BRABE</name>
<feature type="compositionally biased region" description="Polar residues" evidence="1">
    <location>
        <begin position="270"/>
        <end position="283"/>
    </location>
</feature>
<feature type="compositionally biased region" description="Low complexity" evidence="1">
    <location>
        <begin position="673"/>
        <end position="690"/>
    </location>
</feature>
<feature type="region of interest" description="Disordered" evidence="1">
    <location>
        <begin position="831"/>
        <end position="874"/>
    </location>
</feature>
<dbReference type="GeneID" id="109469767"/>
<reference evidence="3 4" key="1">
    <citation type="submission" date="2025-04" db="UniProtKB">
        <authorList>
            <consortium name="RefSeq"/>
        </authorList>
    </citation>
    <scope>IDENTIFICATION</scope>
    <source>
        <tissue evidence="3 4">Gonad</tissue>
    </source>
</reference>